<feature type="compositionally biased region" description="Acidic residues" evidence="1">
    <location>
        <begin position="65"/>
        <end position="82"/>
    </location>
</feature>
<name>A0A9N9KAF7_9GLOM</name>
<evidence type="ECO:0000313" key="2">
    <source>
        <dbReference type="EMBL" id="CAG8819191.1"/>
    </source>
</evidence>
<dbReference type="EMBL" id="CAJVPY010057591">
    <property type="protein sequence ID" value="CAG8819191.1"/>
    <property type="molecule type" value="Genomic_DNA"/>
</dbReference>
<feature type="region of interest" description="Disordered" evidence="1">
    <location>
        <begin position="1"/>
        <end position="87"/>
    </location>
</feature>
<gene>
    <name evidence="2" type="ORF">DERYTH_LOCUS26744</name>
</gene>
<evidence type="ECO:0000313" key="3">
    <source>
        <dbReference type="Proteomes" id="UP000789405"/>
    </source>
</evidence>
<comment type="caution">
    <text evidence="2">The sequence shown here is derived from an EMBL/GenBank/DDBJ whole genome shotgun (WGS) entry which is preliminary data.</text>
</comment>
<proteinExistence type="predicted"/>
<feature type="compositionally biased region" description="Basic and acidic residues" evidence="1">
    <location>
        <begin position="1"/>
        <end position="12"/>
    </location>
</feature>
<feature type="compositionally biased region" description="Polar residues" evidence="1">
    <location>
        <begin position="43"/>
        <end position="64"/>
    </location>
</feature>
<protein>
    <submittedName>
        <fullName evidence="2">25481_t:CDS:1</fullName>
    </submittedName>
</protein>
<feature type="compositionally biased region" description="Basic and acidic residues" evidence="1">
    <location>
        <begin position="32"/>
        <end position="42"/>
    </location>
</feature>
<evidence type="ECO:0000256" key="1">
    <source>
        <dbReference type="SAM" id="MobiDB-lite"/>
    </source>
</evidence>
<dbReference type="AlphaFoldDB" id="A0A9N9KAF7"/>
<reference evidence="2" key="1">
    <citation type="submission" date="2021-06" db="EMBL/GenBank/DDBJ databases">
        <authorList>
            <person name="Kallberg Y."/>
            <person name="Tangrot J."/>
            <person name="Rosling A."/>
        </authorList>
    </citation>
    <scope>NUCLEOTIDE SEQUENCE</scope>
    <source>
        <strain evidence="2">MA453B</strain>
    </source>
</reference>
<keyword evidence="3" id="KW-1185">Reference proteome</keyword>
<organism evidence="2 3">
    <name type="scientific">Dentiscutata erythropus</name>
    <dbReference type="NCBI Taxonomy" id="1348616"/>
    <lineage>
        <taxon>Eukaryota</taxon>
        <taxon>Fungi</taxon>
        <taxon>Fungi incertae sedis</taxon>
        <taxon>Mucoromycota</taxon>
        <taxon>Glomeromycotina</taxon>
        <taxon>Glomeromycetes</taxon>
        <taxon>Diversisporales</taxon>
        <taxon>Gigasporaceae</taxon>
        <taxon>Dentiscutata</taxon>
    </lineage>
</organism>
<feature type="non-terminal residue" evidence="2">
    <location>
        <position position="176"/>
    </location>
</feature>
<accession>A0A9N9KAF7</accession>
<feature type="non-terminal residue" evidence="2">
    <location>
        <position position="1"/>
    </location>
</feature>
<sequence length="176" mass="20567">ELSDYKQEVENSKKRKLENNPETNQFSKKNHTTVESDNRIETDYNSDPQIESSTQNQINNQYSEIDSDSENEFSELDSDDSEYTCQQKKGKFKENKNLELNNLNEINAIQEVIKANHIELNLNRKRNRSFDEFLITEDDINEDHKLVISDISKKNKKIKVGSDTVDKLDKSNSLYL</sequence>
<dbReference type="Proteomes" id="UP000789405">
    <property type="component" value="Unassembled WGS sequence"/>
</dbReference>